<evidence type="ECO:0000256" key="3">
    <source>
        <dbReference type="ARBA" id="ARBA00022692"/>
    </source>
</evidence>
<keyword evidence="2" id="KW-1003">Cell membrane</keyword>
<evidence type="ECO:0000256" key="6">
    <source>
        <dbReference type="SAM" id="Phobius"/>
    </source>
</evidence>
<keyword evidence="9" id="KW-1185">Reference proteome</keyword>
<comment type="subcellular location">
    <subcellularLocation>
        <location evidence="1">Cell membrane</location>
        <topology evidence="1">Multi-pass membrane protein</topology>
    </subcellularLocation>
</comment>
<sequence length="324" mass="36542">MENFCINPSLSSIFSKNGKLNFISKWRDWLLGATFLLLLLAAVQFTIGWATLLAPWRELSPWLLAWLFALTALSYGLRAVRMTDYFRQQFAGKFAVMLRLTIFHNVANNLLPMRSGELVFPWLMRRYFGYEILDAAAALIWIRLFDLHFLALIAIVILNLRQPSWIWWLLAALWIAGLTLLKFFNQLHRLPQLSSTGRIQKLIKQVLQTAPSELSLIARIYLWTALIWSLKFAAFVSLLRFFLPLDIWQLLTGVMGAELSSVLPFHGIAGSGSYELAAVAALMPLGIEPKLALAGAVNLHLFLLGSTLILGALAFLLKKPSPNC</sequence>
<protein>
    <submittedName>
        <fullName evidence="8">Lysylphosphatidylglycerol synthetase family protein</fullName>
    </submittedName>
</protein>
<name>A0A2S7XV21_9GAMM</name>
<gene>
    <name evidence="8" type="ORF">CXB77_00585</name>
    <name evidence="7" type="ORF">CXB77_14285</name>
</gene>
<organism evidence="8 9">
    <name type="scientific">Chromatium okenii</name>
    <dbReference type="NCBI Taxonomy" id="61644"/>
    <lineage>
        <taxon>Bacteria</taxon>
        <taxon>Pseudomonadati</taxon>
        <taxon>Pseudomonadota</taxon>
        <taxon>Gammaproteobacteria</taxon>
        <taxon>Chromatiales</taxon>
        <taxon>Chromatiaceae</taxon>
        <taxon>Chromatium</taxon>
    </lineage>
</organism>
<evidence type="ECO:0000256" key="2">
    <source>
        <dbReference type="ARBA" id="ARBA00022475"/>
    </source>
</evidence>
<feature type="transmembrane region" description="Helical" evidence="6">
    <location>
        <begin position="165"/>
        <end position="184"/>
    </location>
</feature>
<evidence type="ECO:0000313" key="8">
    <source>
        <dbReference type="EMBL" id="PQJ97607.1"/>
    </source>
</evidence>
<feature type="transmembrane region" description="Helical" evidence="6">
    <location>
        <begin position="220"/>
        <end position="243"/>
    </location>
</feature>
<dbReference type="PANTHER" id="PTHR39087:SF2">
    <property type="entry name" value="UPF0104 MEMBRANE PROTEIN MJ1595"/>
    <property type="match status" value="1"/>
</dbReference>
<feature type="transmembrane region" description="Helical" evidence="6">
    <location>
        <begin position="263"/>
        <end position="285"/>
    </location>
</feature>
<keyword evidence="5 6" id="KW-0472">Membrane</keyword>
<evidence type="ECO:0000256" key="5">
    <source>
        <dbReference type="ARBA" id="ARBA00023136"/>
    </source>
</evidence>
<feature type="transmembrane region" description="Helical" evidence="6">
    <location>
        <begin position="297"/>
        <end position="317"/>
    </location>
</feature>
<comment type="caution">
    <text evidence="8">The sequence shown here is derived from an EMBL/GenBank/DDBJ whole genome shotgun (WGS) entry which is preliminary data.</text>
</comment>
<evidence type="ECO:0000313" key="9">
    <source>
        <dbReference type="Proteomes" id="UP000239936"/>
    </source>
</evidence>
<dbReference type="Proteomes" id="UP000239936">
    <property type="component" value="Unassembled WGS sequence"/>
</dbReference>
<evidence type="ECO:0000256" key="1">
    <source>
        <dbReference type="ARBA" id="ARBA00004651"/>
    </source>
</evidence>
<proteinExistence type="predicted"/>
<feature type="transmembrane region" description="Helical" evidence="6">
    <location>
        <begin position="132"/>
        <end position="159"/>
    </location>
</feature>
<feature type="transmembrane region" description="Helical" evidence="6">
    <location>
        <begin position="29"/>
        <end position="50"/>
    </location>
</feature>
<reference evidence="8 9" key="1">
    <citation type="submission" date="2018-01" db="EMBL/GenBank/DDBJ databases">
        <title>The complete genome sequence of Chromatium okenii LaCa, a purple sulfur bacterium with a turbulent life.</title>
        <authorList>
            <person name="Luedin S.M."/>
            <person name="Liechti N."/>
            <person name="Storelli N."/>
            <person name="Danza F."/>
            <person name="Wittwer M."/>
            <person name="Pothier J.F."/>
            <person name="Tonolla M.A."/>
        </authorList>
    </citation>
    <scope>NUCLEOTIDE SEQUENCE [LARGE SCALE GENOMIC DNA]</scope>
    <source>
        <strain evidence="8 9">LaCa</strain>
    </source>
</reference>
<keyword evidence="4 6" id="KW-1133">Transmembrane helix</keyword>
<evidence type="ECO:0000256" key="4">
    <source>
        <dbReference type="ARBA" id="ARBA00022989"/>
    </source>
</evidence>
<dbReference type="EMBL" id="PPGH01000037">
    <property type="protein sequence ID" value="PQJ95383.1"/>
    <property type="molecule type" value="Genomic_DNA"/>
</dbReference>
<accession>A0A2S7XV21</accession>
<dbReference type="AlphaFoldDB" id="A0A2S7XV21"/>
<evidence type="ECO:0000313" key="7">
    <source>
        <dbReference type="EMBL" id="PQJ95383.1"/>
    </source>
</evidence>
<keyword evidence="3 6" id="KW-0812">Transmembrane</keyword>
<dbReference type="OrthoDB" id="421014at2"/>
<dbReference type="GO" id="GO:0005886">
    <property type="term" value="C:plasma membrane"/>
    <property type="evidence" value="ECO:0007669"/>
    <property type="project" value="UniProtKB-SubCell"/>
</dbReference>
<dbReference type="Pfam" id="PF03706">
    <property type="entry name" value="LPG_synthase_TM"/>
    <property type="match status" value="1"/>
</dbReference>
<dbReference type="InterPro" id="IPR022791">
    <property type="entry name" value="L-PG_synthase/AglD"/>
</dbReference>
<dbReference type="PANTHER" id="PTHR39087">
    <property type="entry name" value="UPF0104 MEMBRANE PROTEIN MJ1595"/>
    <property type="match status" value="1"/>
</dbReference>
<dbReference type="EMBL" id="PPGH01000007">
    <property type="protein sequence ID" value="PQJ97607.1"/>
    <property type="molecule type" value="Genomic_DNA"/>
</dbReference>
<feature type="transmembrane region" description="Helical" evidence="6">
    <location>
        <begin position="62"/>
        <end position="80"/>
    </location>
</feature>